<dbReference type="PANTHER" id="PTHR21183:SF18">
    <property type="entry name" value="LARGE RIBOSOMAL SUBUNIT PROTEIN UL29M"/>
    <property type="match status" value="1"/>
</dbReference>
<proteinExistence type="inferred from homology"/>
<evidence type="ECO:0000256" key="1">
    <source>
        <dbReference type="ARBA" id="ARBA00004173"/>
    </source>
</evidence>
<reference evidence="8 9" key="1">
    <citation type="journal article" date="2023" name="Elife">
        <title>Identification of key yeast species and microbe-microbe interactions impacting larval growth of Drosophila in the wild.</title>
        <authorList>
            <person name="Mure A."/>
            <person name="Sugiura Y."/>
            <person name="Maeda R."/>
            <person name="Honda K."/>
            <person name="Sakurai N."/>
            <person name="Takahashi Y."/>
            <person name="Watada M."/>
            <person name="Katoh T."/>
            <person name="Gotoh A."/>
            <person name="Gotoh Y."/>
            <person name="Taniguchi I."/>
            <person name="Nakamura K."/>
            <person name="Hayashi T."/>
            <person name="Katayama T."/>
            <person name="Uemura T."/>
            <person name="Hattori Y."/>
        </authorList>
    </citation>
    <scope>NUCLEOTIDE SEQUENCE [LARGE SCALE GENOMIC DNA]</scope>
    <source>
        <strain evidence="8 9">SC-9</strain>
    </source>
</reference>
<keyword evidence="5" id="KW-0687">Ribonucleoprotein</keyword>
<dbReference type="AlphaFoldDB" id="A0AAV5QQ07"/>
<dbReference type="InterPro" id="IPR038340">
    <property type="entry name" value="MRP-L47_sf"/>
</dbReference>
<keyword evidence="3 8" id="KW-0689">Ribosomal protein</keyword>
<dbReference type="Pfam" id="PF06984">
    <property type="entry name" value="MRP-L47"/>
    <property type="match status" value="1"/>
</dbReference>
<evidence type="ECO:0000313" key="9">
    <source>
        <dbReference type="Proteomes" id="UP001360560"/>
    </source>
</evidence>
<comment type="subcellular location">
    <subcellularLocation>
        <location evidence="1">Mitochondrion</location>
    </subcellularLocation>
</comment>
<dbReference type="GO" id="GO:0003735">
    <property type="term" value="F:structural constituent of ribosome"/>
    <property type="evidence" value="ECO:0007669"/>
    <property type="project" value="InterPro"/>
</dbReference>
<evidence type="ECO:0000313" key="8">
    <source>
        <dbReference type="EMBL" id="GMM36395.1"/>
    </source>
</evidence>
<evidence type="ECO:0000256" key="4">
    <source>
        <dbReference type="ARBA" id="ARBA00023128"/>
    </source>
</evidence>
<dbReference type="GO" id="GO:0032543">
    <property type="term" value="P:mitochondrial translation"/>
    <property type="evidence" value="ECO:0007669"/>
    <property type="project" value="TreeGrafter"/>
</dbReference>
<dbReference type="PANTHER" id="PTHR21183">
    <property type="entry name" value="RIBOSOMAL PROTEIN L47, MITOCHONDRIAL-RELATED"/>
    <property type="match status" value="1"/>
</dbReference>
<evidence type="ECO:0000256" key="6">
    <source>
        <dbReference type="ARBA" id="ARBA00035289"/>
    </source>
</evidence>
<dbReference type="Proteomes" id="UP001360560">
    <property type="component" value="Unassembled WGS sequence"/>
</dbReference>
<keyword evidence="9" id="KW-1185">Reference proteome</keyword>
<dbReference type="GeneID" id="90074370"/>
<organism evidence="8 9">
    <name type="scientific">Saccharomycopsis crataegensis</name>
    <dbReference type="NCBI Taxonomy" id="43959"/>
    <lineage>
        <taxon>Eukaryota</taxon>
        <taxon>Fungi</taxon>
        <taxon>Dikarya</taxon>
        <taxon>Ascomycota</taxon>
        <taxon>Saccharomycotina</taxon>
        <taxon>Saccharomycetes</taxon>
        <taxon>Saccharomycopsidaceae</taxon>
        <taxon>Saccharomycopsis</taxon>
    </lineage>
</organism>
<evidence type="ECO:0000256" key="3">
    <source>
        <dbReference type="ARBA" id="ARBA00022980"/>
    </source>
</evidence>
<evidence type="ECO:0000256" key="2">
    <source>
        <dbReference type="ARBA" id="ARBA00009254"/>
    </source>
</evidence>
<comment type="similarity">
    <text evidence="2">Belongs to the universal ribosomal protein uL29 family.</text>
</comment>
<dbReference type="Gene3D" id="6.10.140.1190">
    <property type="match status" value="1"/>
</dbReference>
<name>A0AAV5QQ07_9ASCO</name>
<protein>
    <recommendedName>
        <fullName evidence="6">Large ribosomal subunit protein uL29m</fullName>
    </recommendedName>
    <alternativeName>
        <fullName evidence="7">54S ribosomal protein L4, mitochondrial</fullName>
    </alternativeName>
</protein>
<keyword evidence="4" id="KW-0496">Mitochondrion</keyword>
<evidence type="ECO:0000256" key="7">
    <source>
        <dbReference type="ARBA" id="ARBA00035399"/>
    </source>
</evidence>
<dbReference type="Gene3D" id="6.10.330.20">
    <property type="match status" value="1"/>
</dbReference>
<accession>A0AAV5QQ07</accession>
<sequence length="302" mass="35110">MFKKNISNVKVAHFHTASKINGRIRSNIQIRAPIEPTVKNIKVNEDHPLWQFFHEKKFIRGEEDMQPSSWRSWTVPELRRKSFDDLHSLWFNCLKERNILAREAHLLESMKVNGGAGTTEQTDGPHDQLSEKVRTTMWRIRHVLGERQKAFENTQQVIPEYKQQFLENFKERYLDEANGATEVEQQDLEDQLARLNWALFGIDVNNLQDITINKEFVECVIYNGNLKLQKFGSKEQLDSVGVITNAYDAFPLFTLSQENSDKLGDLLASIEKNRSSEKYAEIMKMVPVKQLEQAILGFEEVL</sequence>
<dbReference type="GO" id="GO:0005762">
    <property type="term" value="C:mitochondrial large ribosomal subunit"/>
    <property type="evidence" value="ECO:0007669"/>
    <property type="project" value="TreeGrafter"/>
</dbReference>
<dbReference type="EMBL" id="BTFZ01000011">
    <property type="protein sequence ID" value="GMM36395.1"/>
    <property type="molecule type" value="Genomic_DNA"/>
</dbReference>
<dbReference type="InterPro" id="IPR010729">
    <property type="entry name" value="Ribosomal_uL29_mit"/>
</dbReference>
<gene>
    <name evidence="8" type="ORF">DASC09_037200</name>
</gene>
<dbReference type="RefSeq" id="XP_064853391.1">
    <property type="nucleotide sequence ID" value="XM_064997319.1"/>
</dbReference>
<comment type="caution">
    <text evidence="8">The sequence shown here is derived from an EMBL/GenBank/DDBJ whole genome shotgun (WGS) entry which is preliminary data.</text>
</comment>
<evidence type="ECO:0000256" key="5">
    <source>
        <dbReference type="ARBA" id="ARBA00023274"/>
    </source>
</evidence>